<dbReference type="OrthoDB" id="2598322at2"/>
<protein>
    <submittedName>
        <fullName evidence="1">Uncharacterized protein</fullName>
    </submittedName>
</protein>
<dbReference type="RefSeq" id="WP_143849740.1">
    <property type="nucleotide sequence ID" value="NZ_VLXZ01000010.1"/>
</dbReference>
<dbReference type="AlphaFoldDB" id="A0A553ZVP6"/>
<dbReference type="Proteomes" id="UP000318521">
    <property type="component" value="Unassembled WGS sequence"/>
</dbReference>
<proteinExistence type="predicted"/>
<gene>
    <name evidence="1" type="ORF">FN960_15385</name>
</gene>
<organism evidence="1 2">
    <name type="scientific">Alkalicoccobacillus porphyridii</name>
    <dbReference type="NCBI Taxonomy" id="2597270"/>
    <lineage>
        <taxon>Bacteria</taxon>
        <taxon>Bacillati</taxon>
        <taxon>Bacillota</taxon>
        <taxon>Bacilli</taxon>
        <taxon>Bacillales</taxon>
        <taxon>Bacillaceae</taxon>
        <taxon>Alkalicoccobacillus</taxon>
    </lineage>
</organism>
<reference evidence="1 2" key="1">
    <citation type="submission" date="2019-07" db="EMBL/GenBank/DDBJ databases">
        <authorList>
            <person name="Park Y.J."/>
            <person name="Jeong S.E."/>
            <person name="Jung H.S."/>
        </authorList>
    </citation>
    <scope>NUCLEOTIDE SEQUENCE [LARGE SCALE GENOMIC DNA]</scope>
    <source>
        <strain evidence="2">P16(2019)</strain>
    </source>
</reference>
<sequence>MKTNPRLPLMNVFEGYVRNYRSLNLEANHHVSMFTLREIEYFCRLGDMLGFISYIEDARVNGETESSRRMDMSWWKWDARKDQENYIELALHLERESNPKKDLDTVEKLFVESAEGYHPTHVIGIQYVTSEARVEELNQLVKQRNGVQQSHVLMVYRYVDPLFHIECVAAYTFSKGSITEVRKAYCQKDQAGFWQMCFEEEYEARLTQV</sequence>
<keyword evidence="2" id="KW-1185">Reference proteome</keyword>
<comment type="caution">
    <text evidence="1">The sequence shown here is derived from an EMBL/GenBank/DDBJ whole genome shotgun (WGS) entry which is preliminary data.</text>
</comment>
<evidence type="ECO:0000313" key="2">
    <source>
        <dbReference type="Proteomes" id="UP000318521"/>
    </source>
</evidence>
<evidence type="ECO:0000313" key="1">
    <source>
        <dbReference type="EMBL" id="TSB45551.1"/>
    </source>
</evidence>
<dbReference type="EMBL" id="VLXZ01000010">
    <property type="protein sequence ID" value="TSB45551.1"/>
    <property type="molecule type" value="Genomic_DNA"/>
</dbReference>
<accession>A0A553ZVP6</accession>
<name>A0A553ZVP6_9BACI</name>